<keyword evidence="3" id="KW-0963">Cytoplasm</keyword>
<sequence>MTGEVGKETVQTTEDQIMKRDMPPAFIKSYLIDGSRGILSGTSDLLLTFDEAEVRLFFFFFFQKHMESNKTTLH</sequence>
<dbReference type="GO" id="GO:0007155">
    <property type="term" value="P:cell adhesion"/>
    <property type="evidence" value="ECO:0007669"/>
    <property type="project" value="InterPro"/>
</dbReference>
<dbReference type="InterPro" id="IPR017997">
    <property type="entry name" value="Vinculin"/>
</dbReference>
<dbReference type="GO" id="GO:0051015">
    <property type="term" value="F:actin filament binding"/>
    <property type="evidence" value="ECO:0007669"/>
    <property type="project" value="InterPro"/>
</dbReference>
<reference evidence="4" key="1">
    <citation type="journal article" date="2004" name="Nature">
        <title>Genome duplication in the teleost fish Tetraodon nigroviridis reveals the early vertebrate proto-karyotype.</title>
        <authorList>
            <person name="Jaillon O."/>
            <person name="Aury J.-M."/>
            <person name="Brunet F."/>
            <person name="Petit J.-L."/>
            <person name="Stange-Thomann N."/>
            <person name="Mauceli E."/>
            <person name="Bouneau L."/>
            <person name="Fischer C."/>
            <person name="Ozouf-Costaz C."/>
            <person name="Bernot A."/>
            <person name="Nicaud S."/>
            <person name="Jaffe D."/>
            <person name="Fisher S."/>
            <person name="Lutfalla G."/>
            <person name="Dossat C."/>
            <person name="Segurens B."/>
            <person name="Dasilva C."/>
            <person name="Salanoubat M."/>
            <person name="Levy M."/>
            <person name="Boudet N."/>
            <person name="Castellano S."/>
            <person name="Anthouard V."/>
            <person name="Jubin C."/>
            <person name="Castelli V."/>
            <person name="Katinka M."/>
            <person name="Vacherie B."/>
            <person name="Biemont C."/>
            <person name="Skalli Z."/>
            <person name="Cattolico L."/>
            <person name="Poulain J."/>
            <person name="De Berardinis V."/>
            <person name="Cruaud C."/>
            <person name="Duprat S."/>
            <person name="Brottier P."/>
            <person name="Coutanceau J.-P."/>
            <person name="Gouzy J."/>
            <person name="Parra G."/>
            <person name="Lardier G."/>
            <person name="Chapple C."/>
            <person name="McKernan K.J."/>
            <person name="McEwan P."/>
            <person name="Bosak S."/>
            <person name="Kellis M."/>
            <person name="Volff J.-N."/>
            <person name="Guigo R."/>
            <person name="Zody M.C."/>
            <person name="Mesirov J."/>
            <person name="Lindblad-Toh K."/>
            <person name="Birren B."/>
            <person name="Nusbaum C."/>
            <person name="Kahn D."/>
            <person name="Robinson-Rechavi M."/>
            <person name="Laudet V."/>
            <person name="Schachter V."/>
            <person name="Quetier F."/>
            <person name="Saurin W."/>
            <person name="Scarpelli C."/>
            <person name="Wincker P."/>
            <person name="Lander E.S."/>
            <person name="Weissenbach J."/>
            <person name="Roest Crollius H."/>
        </authorList>
    </citation>
    <scope>NUCLEOTIDE SEQUENCE [LARGE SCALE GENOMIC DNA]</scope>
</reference>
<gene>
    <name evidence="4" type="ORF">GSTENG00019542001</name>
</gene>
<accession>Q4SEI7</accession>
<dbReference type="Gene3D" id="1.20.120.810">
    <property type="entry name" value="Vinculin, Vh2 four-helix bundle"/>
    <property type="match status" value="1"/>
</dbReference>
<dbReference type="GO" id="GO:0005737">
    <property type="term" value="C:cytoplasm"/>
    <property type="evidence" value="ECO:0007669"/>
    <property type="project" value="UniProtKB-SubCell"/>
</dbReference>
<dbReference type="EMBL" id="CAAE01014619">
    <property type="protein sequence ID" value="CAG00945.1"/>
    <property type="molecule type" value="Genomic_DNA"/>
</dbReference>
<name>Q4SEI7_TETNG</name>
<dbReference type="OrthoDB" id="29742at2759"/>
<dbReference type="AlphaFoldDB" id="Q4SEI7"/>
<proteinExistence type="predicted"/>
<dbReference type="SUPFAM" id="SSF47220">
    <property type="entry name" value="alpha-catenin/vinculin-like"/>
    <property type="match status" value="1"/>
</dbReference>
<dbReference type="KEGG" id="tng:GSTEN00019542G001"/>
<dbReference type="GO" id="GO:0005912">
    <property type="term" value="C:adherens junction"/>
    <property type="evidence" value="ECO:0007669"/>
    <property type="project" value="UniProtKB-SubCell"/>
</dbReference>
<dbReference type="PANTHER" id="PTHR46180">
    <property type="entry name" value="VINCULIN"/>
    <property type="match status" value="1"/>
</dbReference>
<reference evidence="4" key="2">
    <citation type="submission" date="2004-02" db="EMBL/GenBank/DDBJ databases">
        <authorList>
            <consortium name="Genoscope"/>
            <consortium name="Whitehead Institute Centre for Genome Research"/>
        </authorList>
    </citation>
    <scope>NUCLEOTIDE SEQUENCE</scope>
</reference>
<dbReference type="InterPro" id="IPR036723">
    <property type="entry name" value="Alpha-catenin/vinculin-like_sf"/>
</dbReference>
<evidence type="ECO:0000256" key="1">
    <source>
        <dbReference type="ARBA" id="ARBA00004496"/>
    </source>
</evidence>
<organism evidence="4">
    <name type="scientific">Tetraodon nigroviridis</name>
    <name type="common">Spotted green pufferfish</name>
    <name type="synonym">Chelonodon nigroviridis</name>
    <dbReference type="NCBI Taxonomy" id="99883"/>
    <lineage>
        <taxon>Eukaryota</taxon>
        <taxon>Metazoa</taxon>
        <taxon>Chordata</taxon>
        <taxon>Craniata</taxon>
        <taxon>Vertebrata</taxon>
        <taxon>Euteleostomi</taxon>
        <taxon>Actinopterygii</taxon>
        <taxon>Neopterygii</taxon>
        <taxon>Teleostei</taxon>
        <taxon>Neoteleostei</taxon>
        <taxon>Acanthomorphata</taxon>
        <taxon>Eupercaria</taxon>
        <taxon>Tetraodontiformes</taxon>
        <taxon>Tetradontoidea</taxon>
        <taxon>Tetraodontidae</taxon>
        <taxon>Tetraodon</taxon>
    </lineage>
</organism>
<comment type="subcellular location">
    <subcellularLocation>
        <location evidence="2">Cell junction</location>
        <location evidence="2">Adherens junction</location>
    </subcellularLocation>
    <subcellularLocation>
        <location evidence="1">Cytoplasm</location>
    </subcellularLocation>
</comment>
<protein>
    <submittedName>
        <fullName evidence="4">(spotted green pufferfish) hypothetical protein</fullName>
    </submittedName>
</protein>
<comment type="caution">
    <text evidence="4">The sequence shown here is derived from an EMBL/GenBank/DDBJ whole genome shotgun (WGS) entry which is preliminary data.</text>
</comment>
<evidence type="ECO:0000256" key="3">
    <source>
        <dbReference type="ARBA" id="ARBA00022490"/>
    </source>
</evidence>
<evidence type="ECO:0000256" key="2">
    <source>
        <dbReference type="ARBA" id="ARBA00004536"/>
    </source>
</evidence>
<evidence type="ECO:0000313" key="4">
    <source>
        <dbReference type="EMBL" id="CAG00945.1"/>
    </source>
</evidence>